<evidence type="ECO:0000256" key="1">
    <source>
        <dbReference type="SAM" id="MobiDB-lite"/>
    </source>
</evidence>
<evidence type="ECO:0000256" key="2">
    <source>
        <dbReference type="SAM" id="Phobius"/>
    </source>
</evidence>
<organism evidence="3 4">
    <name type="scientific">Corynespora cassiicola Philippines</name>
    <dbReference type="NCBI Taxonomy" id="1448308"/>
    <lineage>
        <taxon>Eukaryota</taxon>
        <taxon>Fungi</taxon>
        <taxon>Dikarya</taxon>
        <taxon>Ascomycota</taxon>
        <taxon>Pezizomycotina</taxon>
        <taxon>Dothideomycetes</taxon>
        <taxon>Pleosporomycetidae</taxon>
        <taxon>Pleosporales</taxon>
        <taxon>Corynesporascaceae</taxon>
        <taxon>Corynespora</taxon>
    </lineage>
</organism>
<reference evidence="3 4" key="1">
    <citation type="journal article" date="2018" name="Front. Microbiol.">
        <title>Genome-Wide Analysis of Corynespora cassiicola Leaf Fall Disease Putative Effectors.</title>
        <authorList>
            <person name="Lopez D."/>
            <person name="Ribeiro S."/>
            <person name="Label P."/>
            <person name="Fumanal B."/>
            <person name="Venisse J.S."/>
            <person name="Kohler A."/>
            <person name="de Oliveira R.R."/>
            <person name="Labutti K."/>
            <person name="Lipzen A."/>
            <person name="Lail K."/>
            <person name="Bauer D."/>
            <person name="Ohm R.A."/>
            <person name="Barry K.W."/>
            <person name="Spatafora J."/>
            <person name="Grigoriev I.V."/>
            <person name="Martin F.M."/>
            <person name="Pujade-Renaud V."/>
        </authorList>
    </citation>
    <scope>NUCLEOTIDE SEQUENCE [LARGE SCALE GENOMIC DNA]</scope>
    <source>
        <strain evidence="3 4">Philippines</strain>
    </source>
</reference>
<evidence type="ECO:0000313" key="4">
    <source>
        <dbReference type="Proteomes" id="UP000240883"/>
    </source>
</evidence>
<dbReference type="Proteomes" id="UP000240883">
    <property type="component" value="Unassembled WGS sequence"/>
</dbReference>
<proteinExistence type="predicted"/>
<protein>
    <submittedName>
        <fullName evidence="3">Uncharacterized protein</fullName>
    </submittedName>
</protein>
<evidence type="ECO:0000313" key="3">
    <source>
        <dbReference type="EMBL" id="PSN66291.1"/>
    </source>
</evidence>
<gene>
    <name evidence="3" type="ORF">BS50DRAFT_589040</name>
</gene>
<sequence>MAPRPRAIWRPPAANPLPTSANPPVPFSSALRHNSPSPHRLPASARPLGDGACLPSASCRRRLHQTPSSPWMAAAGSPHVAVRLDTMQDFPPVRPTRCIRPVGAACPSAVARCHCNIHRNFENFCPLALFITARTDSPRQAAICQGIALCFLLAFHYAVLCILHSMCHGSGRLYCMLDRSWVNHCRVQATPLCHPSRSRKERPSGFSLRHQSAASVIRSAQSSSLWGGSDAAALDGWVWLVPLTACAQPVESYCPIISAISQRRANSDGENNNHDHLGDAAYKCPRAYSQIAIEQHPSGRRQPEPSGSSITCPCTRDPVRVKVPVALCCSAANTRHLMSGPTLH</sequence>
<name>A0A2T2NLH3_CORCC</name>
<keyword evidence="2" id="KW-1133">Transmembrane helix</keyword>
<feature type="compositionally biased region" description="Low complexity" evidence="1">
    <location>
        <begin position="1"/>
        <end position="12"/>
    </location>
</feature>
<dbReference type="AlphaFoldDB" id="A0A2T2NLH3"/>
<feature type="transmembrane region" description="Helical" evidence="2">
    <location>
        <begin position="142"/>
        <end position="166"/>
    </location>
</feature>
<keyword evidence="4" id="KW-1185">Reference proteome</keyword>
<dbReference type="EMBL" id="KZ678136">
    <property type="protein sequence ID" value="PSN66291.1"/>
    <property type="molecule type" value="Genomic_DNA"/>
</dbReference>
<keyword evidence="2" id="KW-0812">Transmembrane</keyword>
<feature type="region of interest" description="Disordered" evidence="1">
    <location>
        <begin position="1"/>
        <end position="49"/>
    </location>
</feature>
<accession>A0A2T2NLH3</accession>
<keyword evidence="2" id="KW-0472">Membrane</keyword>